<evidence type="ECO:0000313" key="8">
    <source>
        <dbReference type="EMBL" id="VYT38204.1"/>
    </source>
</evidence>
<evidence type="ECO:0000313" key="7">
    <source>
        <dbReference type="EMBL" id="VYT38199.1"/>
    </source>
</evidence>
<dbReference type="GO" id="GO:0005576">
    <property type="term" value="C:extracellular region"/>
    <property type="evidence" value="ECO:0007669"/>
    <property type="project" value="InterPro"/>
</dbReference>
<dbReference type="Pfam" id="PF04604">
    <property type="entry name" value="L_biotic_typeA"/>
    <property type="match status" value="1"/>
</dbReference>
<comment type="similarity">
    <text evidence="1">Belongs to the type A lantibiotic family.</text>
</comment>
<evidence type="ECO:0000256" key="6">
    <source>
        <dbReference type="ARBA" id="ARBA00023048"/>
    </source>
</evidence>
<evidence type="ECO:0000256" key="3">
    <source>
        <dbReference type="ARBA" id="ARBA00022784"/>
    </source>
</evidence>
<dbReference type="EMBL" id="CACRTG010000046">
    <property type="protein sequence ID" value="VYT38199.1"/>
    <property type="molecule type" value="Genomic_DNA"/>
</dbReference>
<evidence type="ECO:0000256" key="5">
    <source>
        <dbReference type="ARBA" id="ARBA00023022"/>
    </source>
</evidence>
<dbReference type="AlphaFoldDB" id="A0A6N2W671"/>
<evidence type="ECO:0000256" key="1">
    <source>
        <dbReference type="ARBA" id="ARBA00009379"/>
    </source>
</evidence>
<dbReference type="GO" id="GO:0005102">
    <property type="term" value="F:signaling receptor binding"/>
    <property type="evidence" value="ECO:0007669"/>
    <property type="project" value="UniProtKB-KW"/>
</dbReference>
<name>A0A6N2W671_9FIRM</name>
<gene>
    <name evidence="8" type="primary">rumA1_2</name>
    <name evidence="7" type="synonym">rumA1_1</name>
    <name evidence="9" type="synonym">rumA1_3</name>
    <name evidence="7" type="ORF">CNLFYP112_00739</name>
    <name evidence="8" type="ORF">CNLFYP112_00740</name>
    <name evidence="9" type="ORF">CNLFYP112_00741</name>
</gene>
<protein>
    <submittedName>
        <fullName evidence="8">Ruminococcin-A</fullName>
    </submittedName>
</protein>
<keyword evidence="3" id="KW-0883">Thioether bond</keyword>
<keyword evidence="6" id="KW-0078">Bacteriocin</keyword>
<dbReference type="GO" id="GO:0031640">
    <property type="term" value="P:killing of cells of another organism"/>
    <property type="evidence" value="ECO:0007669"/>
    <property type="project" value="UniProtKB-KW"/>
</dbReference>
<sequence length="47" mass="5346">MRNDVLTLTNPMEENELEQILGGGNGVLKTISHECNMNTWQFLFTCC</sequence>
<dbReference type="EMBL" id="CACRTG010000046">
    <property type="protein sequence ID" value="VYT38209.1"/>
    <property type="molecule type" value="Genomic_DNA"/>
</dbReference>
<dbReference type="InterPro" id="IPR007682">
    <property type="entry name" value="Lantibiotic_typ-A_Lactobact"/>
</dbReference>
<evidence type="ECO:0000256" key="4">
    <source>
        <dbReference type="ARBA" id="ARBA00022789"/>
    </source>
</evidence>
<accession>A0A6N2W671</accession>
<dbReference type="GO" id="GO:0042742">
    <property type="term" value="P:defense response to bacterium"/>
    <property type="evidence" value="ECO:0007669"/>
    <property type="project" value="UniProtKB-KW"/>
</dbReference>
<dbReference type="NCBIfam" id="NF040664">
    <property type="entry name" value="HEC_x9_TCC_lant"/>
    <property type="match status" value="1"/>
</dbReference>
<keyword evidence="5" id="KW-0044">Antibiotic</keyword>
<reference evidence="8" key="1">
    <citation type="submission" date="2019-11" db="EMBL/GenBank/DDBJ databases">
        <authorList>
            <person name="Feng L."/>
        </authorList>
    </citation>
    <scope>NUCLEOTIDE SEQUENCE</scope>
    <source>
        <strain evidence="8">CnexileLFYP112</strain>
    </source>
</reference>
<keyword evidence="4" id="KW-0425">Lantibiotic</keyword>
<evidence type="ECO:0000256" key="2">
    <source>
        <dbReference type="ARBA" id="ARBA00022529"/>
    </source>
</evidence>
<dbReference type="EMBL" id="CACRTG010000046">
    <property type="protein sequence ID" value="VYT38204.1"/>
    <property type="molecule type" value="Genomic_DNA"/>
</dbReference>
<keyword evidence="2" id="KW-0929">Antimicrobial</keyword>
<evidence type="ECO:0000313" key="9">
    <source>
        <dbReference type="EMBL" id="VYT38209.1"/>
    </source>
</evidence>
<organism evidence="8">
    <name type="scientific">[Clostridium] nexile</name>
    <dbReference type="NCBI Taxonomy" id="29361"/>
    <lineage>
        <taxon>Bacteria</taxon>
        <taxon>Bacillati</taxon>
        <taxon>Bacillota</taxon>
        <taxon>Clostridia</taxon>
        <taxon>Lachnospirales</taxon>
        <taxon>Lachnospiraceae</taxon>
        <taxon>Tyzzerella</taxon>
    </lineage>
</organism>
<proteinExistence type="inferred from homology"/>